<organism evidence="1">
    <name type="scientific">hydrothermal vent metagenome</name>
    <dbReference type="NCBI Taxonomy" id="652676"/>
    <lineage>
        <taxon>unclassified sequences</taxon>
        <taxon>metagenomes</taxon>
        <taxon>ecological metagenomes</taxon>
    </lineage>
</organism>
<proteinExistence type="predicted"/>
<dbReference type="AlphaFoldDB" id="A0A3B0T2V2"/>
<reference evidence="1" key="1">
    <citation type="submission" date="2018-06" db="EMBL/GenBank/DDBJ databases">
        <authorList>
            <person name="Zhirakovskaya E."/>
        </authorList>
    </citation>
    <scope>NUCLEOTIDE SEQUENCE</scope>
</reference>
<sequence length="36" mass="3991">MEAKNGKAYLLAGAKFAGKIITQDEFIVWFSSQEVV</sequence>
<dbReference type="EMBL" id="UOEL01000058">
    <property type="protein sequence ID" value="VAW11270.1"/>
    <property type="molecule type" value="Genomic_DNA"/>
</dbReference>
<protein>
    <submittedName>
        <fullName evidence="1">Uncharacterized protein</fullName>
    </submittedName>
</protein>
<accession>A0A3B0T2V2</accession>
<evidence type="ECO:0000313" key="1">
    <source>
        <dbReference type="EMBL" id="VAW11270.1"/>
    </source>
</evidence>
<gene>
    <name evidence="1" type="ORF">MNBD_BACTEROID03-248</name>
</gene>
<name>A0A3B0T2V2_9ZZZZ</name>